<dbReference type="EMBL" id="ML179520">
    <property type="protein sequence ID" value="THU85976.1"/>
    <property type="molecule type" value="Genomic_DNA"/>
</dbReference>
<protein>
    <submittedName>
        <fullName evidence="2">Uncharacterized protein</fullName>
    </submittedName>
</protein>
<keyword evidence="1" id="KW-0472">Membrane</keyword>
<keyword evidence="1" id="KW-0812">Transmembrane</keyword>
<dbReference type="Proteomes" id="UP000297245">
    <property type="component" value="Unassembled WGS sequence"/>
</dbReference>
<reference evidence="2 3" key="1">
    <citation type="journal article" date="2019" name="Nat. Ecol. Evol.">
        <title>Megaphylogeny resolves global patterns of mushroom evolution.</title>
        <authorList>
            <person name="Varga T."/>
            <person name="Krizsan K."/>
            <person name="Foldi C."/>
            <person name="Dima B."/>
            <person name="Sanchez-Garcia M."/>
            <person name="Sanchez-Ramirez S."/>
            <person name="Szollosi G.J."/>
            <person name="Szarkandi J.G."/>
            <person name="Papp V."/>
            <person name="Albert L."/>
            <person name="Andreopoulos W."/>
            <person name="Angelini C."/>
            <person name="Antonin V."/>
            <person name="Barry K.W."/>
            <person name="Bougher N.L."/>
            <person name="Buchanan P."/>
            <person name="Buyck B."/>
            <person name="Bense V."/>
            <person name="Catcheside P."/>
            <person name="Chovatia M."/>
            <person name="Cooper J."/>
            <person name="Damon W."/>
            <person name="Desjardin D."/>
            <person name="Finy P."/>
            <person name="Geml J."/>
            <person name="Haridas S."/>
            <person name="Hughes K."/>
            <person name="Justo A."/>
            <person name="Karasinski D."/>
            <person name="Kautmanova I."/>
            <person name="Kiss B."/>
            <person name="Kocsube S."/>
            <person name="Kotiranta H."/>
            <person name="LaButti K.M."/>
            <person name="Lechner B.E."/>
            <person name="Liimatainen K."/>
            <person name="Lipzen A."/>
            <person name="Lukacs Z."/>
            <person name="Mihaltcheva S."/>
            <person name="Morgado L.N."/>
            <person name="Niskanen T."/>
            <person name="Noordeloos M.E."/>
            <person name="Ohm R.A."/>
            <person name="Ortiz-Santana B."/>
            <person name="Ovrebo C."/>
            <person name="Racz N."/>
            <person name="Riley R."/>
            <person name="Savchenko A."/>
            <person name="Shiryaev A."/>
            <person name="Soop K."/>
            <person name="Spirin V."/>
            <person name="Szebenyi C."/>
            <person name="Tomsovsky M."/>
            <person name="Tulloss R.E."/>
            <person name="Uehling J."/>
            <person name="Grigoriev I.V."/>
            <person name="Vagvolgyi C."/>
            <person name="Papp T."/>
            <person name="Martin F.M."/>
            <person name="Miettinen O."/>
            <person name="Hibbett D.S."/>
            <person name="Nagy L.G."/>
        </authorList>
    </citation>
    <scope>NUCLEOTIDE SEQUENCE [LARGE SCALE GENOMIC DNA]</scope>
    <source>
        <strain evidence="2 3">CBS 962.96</strain>
    </source>
</reference>
<evidence type="ECO:0000313" key="3">
    <source>
        <dbReference type="Proteomes" id="UP000297245"/>
    </source>
</evidence>
<organism evidence="2 3">
    <name type="scientific">Dendrothele bispora (strain CBS 962.96)</name>
    <dbReference type="NCBI Taxonomy" id="1314807"/>
    <lineage>
        <taxon>Eukaryota</taxon>
        <taxon>Fungi</taxon>
        <taxon>Dikarya</taxon>
        <taxon>Basidiomycota</taxon>
        <taxon>Agaricomycotina</taxon>
        <taxon>Agaricomycetes</taxon>
        <taxon>Agaricomycetidae</taxon>
        <taxon>Agaricales</taxon>
        <taxon>Agaricales incertae sedis</taxon>
        <taxon>Dendrothele</taxon>
    </lineage>
</organism>
<sequence>MGPKSKRSFENLVLVHTYYITMTYFMSFLLLANVMVMFEPDCDIELRGPDCRVAKRSRGSHSLGSRSSIFVRRTHANRL</sequence>
<keyword evidence="3" id="KW-1185">Reference proteome</keyword>
<feature type="transmembrane region" description="Helical" evidence="1">
    <location>
        <begin position="12"/>
        <end position="38"/>
    </location>
</feature>
<gene>
    <name evidence="2" type="ORF">K435DRAFT_374474</name>
</gene>
<name>A0A4S8LAW1_DENBC</name>
<evidence type="ECO:0000256" key="1">
    <source>
        <dbReference type="SAM" id="Phobius"/>
    </source>
</evidence>
<evidence type="ECO:0000313" key="2">
    <source>
        <dbReference type="EMBL" id="THU85976.1"/>
    </source>
</evidence>
<proteinExistence type="predicted"/>
<dbReference type="AlphaFoldDB" id="A0A4S8LAW1"/>
<accession>A0A4S8LAW1</accession>
<keyword evidence="1" id="KW-1133">Transmembrane helix</keyword>